<reference evidence="4" key="1">
    <citation type="journal article" date="2019" name="Int. J. Syst. Evol. Microbiol.">
        <title>The Global Catalogue of Microorganisms (GCM) 10K type strain sequencing project: providing services to taxonomists for standard genome sequencing and annotation.</title>
        <authorList>
            <consortium name="The Broad Institute Genomics Platform"/>
            <consortium name="The Broad Institute Genome Sequencing Center for Infectious Disease"/>
            <person name="Wu L."/>
            <person name="Ma J."/>
        </authorList>
    </citation>
    <scope>NUCLEOTIDE SEQUENCE [LARGE SCALE GENOMIC DNA]</scope>
    <source>
        <strain evidence="4">CCUG 56607</strain>
    </source>
</reference>
<evidence type="ECO:0000259" key="2">
    <source>
        <dbReference type="PROSITE" id="PS50164"/>
    </source>
</evidence>
<keyword evidence="4" id="KW-1185">Reference proteome</keyword>
<dbReference type="PANTHER" id="PTHR34477">
    <property type="entry name" value="UPF0213 PROTEIN YHBQ"/>
    <property type="match status" value="1"/>
</dbReference>
<dbReference type="InterPro" id="IPR050190">
    <property type="entry name" value="UPF0213_domain"/>
</dbReference>
<dbReference type="Proteomes" id="UP001596990">
    <property type="component" value="Unassembled WGS sequence"/>
</dbReference>
<dbReference type="InterPro" id="IPR000305">
    <property type="entry name" value="GIY-YIG_endonuc"/>
</dbReference>
<dbReference type="InterPro" id="IPR035901">
    <property type="entry name" value="GIY-YIG_endonuc_sf"/>
</dbReference>
<dbReference type="PROSITE" id="PS50164">
    <property type="entry name" value="GIY_YIG"/>
    <property type="match status" value="1"/>
</dbReference>
<dbReference type="SUPFAM" id="SSF82771">
    <property type="entry name" value="GIY-YIG endonuclease"/>
    <property type="match status" value="1"/>
</dbReference>
<dbReference type="CDD" id="cd10456">
    <property type="entry name" value="GIY-YIG_UPF0213"/>
    <property type="match status" value="1"/>
</dbReference>
<organism evidence="3 4">
    <name type="scientific">Thalassobacillus hwangdonensis</name>
    <dbReference type="NCBI Taxonomy" id="546108"/>
    <lineage>
        <taxon>Bacteria</taxon>
        <taxon>Bacillati</taxon>
        <taxon>Bacillota</taxon>
        <taxon>Bacilli</taxon>
        <taxon>Bacillales</taxon>
        <taxon>Bacillaceae</taxon>
        <taxon>Thalassobacillus</taxon>
    </lineage>
</organism>
<feature type="domain" description="GIY-YIG" evidence="2">
    <location>
        <begin position="5"/>
        <end position="80"/>
    </location>
</feature>
<comment type="caution">
    <text evidence="3">The sequence shown here is derived from an EMBL/GenBank/DDBJ whole genome shotgun (WGS) entry which is preliminary data.</text>
</comment>
<protein>
    <submittedName>
        <fullName evidence="3">GIY-YIG nuclease family protein</fullName>
    </submittedName>
</protein>
<evidence type="ECO:0000313" key="3">
    <source>
        <dbReference type="EMBL" id="MFD1021129.1"/>
    </source>
</evidence>
<dbReference type="SMART" id="SM00465">
    <property type="entry name" value="GIYc"/>
    <property type="match status" value="1"/>
</dbReference>
<dbReference type="Pfam" id="PF01541">
    <property type="entry name" value="GIY-YIG"/>
    <property type="match status" value="1"/>
</dbReference>
<sequence length="99" mass="11683">MVVDKQHCVYMLRCGDDSLYTGYTNDLSNRLKKHQEGKGAKYTRGRGPVVLECFEVYDTKQDAMKREYEIKTWSRGKKELWIAEQKAGMQDEDTEKLRR</sequence>
<dbReference type="EMBL" id="JBHTKL010000007">
    <property type="protein sequence ID" value="MFD1021129.1"/>
    <property type="molecule type" value="Genomic_DNA"/>
</dbReference>
<comment type="similarity">
    <text evidence="1">Belongs to the UPF0213 family.</text>
</comment>
<evidence type="ECO:0000313" key="4">
    <source>
        <dbReference type="Proteomes" id="UP001596990"/>
    </source>
</evidence>
<evidence type="ECO:0000256" key="1">
    <source>
        <dbReference type="ARBA" id="ARBA00007435"/>
    </source>
</evidence>
<name>A0ABW3L951_9BACI</name>
<dbReference type="RefSeq" id="WP_386064061.1">
    <property type="nucleotide sequence ID" value="NZ_JBHTKL010000007.1"/>
</dbReference>
<accession>A0ABW3L951</accession>
<dbReference type="PANTHER" id="PTHR34477:SF1">
    <property type="entry name" value="UPF0213 PROTEIN YHBQ"/>
    <property type="match status" value="1"/>
</dbReference>
<gene>
    <name evidence="3" type="ORF">ACFQ2J_18215</name>
</gene>
<proteinExistence type="inferred from homology"/>
<dbReference type="Gene3D" id="3.40.1440.10">
    <property type="entry name" value="GIY-YIG endonuclease"/>
    <property type="match status" value="1"/>
</dbReference>